<name>A0ABZ1J6A9_9ACTN</name>
<gene>
    <name evidence="1" type="ORF">OG288_01830</name>
</gene>
<proteinExistence type="predicted"/>
<dbReference type="RefSeq" id="WP_328936471.1">
    <property type="nucleotide sequence ID" value="NZ_CP108133.1"/>
</dbReference>
<reference evidence="1" key="1">
    <citation type="submission" date="2022-10" db="EMBL/GenBank/DDBJ databases">
        <title>The complete genomes of actinobacterial strains from the NBC collection.</title>
        <authorList>
            <person name="Joergensen T.S."/>
            <person name="Alvarez Arevalo M."/>
            <person name="Sterndorff E.B."/>
            <person name="Faurdal D."/>
            <person name="Vuksanovic O."/>
            <person name="Mourched A.-S."/>
            <person name="Charusanti P."/>
            <person name="Shaw S."/>
            <person name="Blin K."/>
            <person name="Weber T."/>
        </authorList>
    </citation>
    <scope>NUCLEOTIDE SEQUENCE</scope>
    <source>
        <strain evidence="1">NBC_00189</strain>
    </source>
</reference>
<keyword evidence="2" id="KW-1185">Reference proteome</keyword>
<evidence type="ECO:0000313" key="2">
    <source>
        <dbReference type="Proteomes" id="UP001432166"/>
    </source>
</evidence>
<dbReference type="EMBL" id="CP108133">
    <property type="protein sequence ID" value="WTP47162.1"/>
    <property type="molecule type" value="Genomic_DNA"/>
</dbReference>
<dbReference type="Proteomes" id="UP001432166">
    <property type="component" value="Chromosome"/>
</dbReference>
<accession>A0ABZ1J6A9</accession>
<protein>
    <submittedName>
        <fullName evidence="1">Uncharacterized protein</fullName>
    </submittedName>
</protein>
<organism evidence="1 2">
    <name type="scientific">Streptomyces tauricus</name>
    <dbReference type="NCBI Taxonomy" id="68274"/>
    <lineage>
        <taxon>Bacteria</taxon>
        <taxon>Bacillati</taxon>
        <taxon>Actinomycetota</taxon>
        <taxon>Actinomycetes</taxon>
        <taxon>Kitasatosporales</taxon>
        <taxon>Streptomycetaceae</taxon>
        <taxon>Streptomyces</taxon>
        <taxon>Streptomyces aurantiacus group</taxon>
    </lineage>
</organism>
<evidence type="ECO:0000313" key="1">
    <source>
        <dbReference type="EMBL" id="WTP47162.1"/>
    </source>
</evidence>
<sequence>MLRDCARRESVAAFVKTYGAAFLMANEKITDEADELLAFYDLHPEHWIPTT</sequence>